<feature type="transmembrane region" description="Helical" evidence="6">
    <location>
        <begin position="73"/>
        <end position="94"/>
    </location>
</feature>
<evidence type="ECO:0000256" key="3">
    <source>
        <dbReference type="ARBA" id="ARBA00022989"/>
    </source>
</evidence>
<feature type="transmembrane region" description="Helical" evidence="6">
    <location>
        <begin position="167"/>
        <end position="185"/>
    </location>
</feature>
<dbReference type="PANTHER" id="PTHR11972:SF153">
    <property type="entry name" value="SUPEROXIDE-GENERATING NADPH OXIDASE HEAVY CHAIN SUBUNIT A"/>
    <property type="match status" value="1"/>
</dbReference>
<feature type="transmembrane region" description="Helical" evidence="6">
    <location>
        <begin position="33"/>
        <end position="53"/>
    </location>
</feature>
<keyword evidence="5 6" id="KW-0472">Membrane</keyword>
<feature type="transmembrane region" description="Helical" evidence="6">
    <location>
        <begin position="614"/>
        <end position="637"/>
    </location>
</feature>
<dbReference type="PANTHER" id="PTHR11972">
    <property type="entry name" value="NADPH OXIDASE"/>
    <property type="match status" value="1"/>
</dbReference>
<dbReference type="SUPFAM" id="SSF63380">
    <property type="entry name" value="Riboflavin synthase domain-like"/>
    <property type="match status" value="1"/>
</dbReference>
<dbReference type="Pfam" id="PF01794">
    <property type="entry name" value="Ferric_reduct"/>
    <property type="match status" value="1"/>
</dbReference>
<dbReference type="InterPro" id="IPR017927">
    <property type="entry name" value="FAD-bd_FR_type"/>
</dbReference>
<dbReference type="InterPro" id="IPR017938">
    <property type="entry name" value="Riboflavin_synthase-like_b-brl"/>
</dbReference>
<dbReference type="Gene3D" id="3.40.50.80">
    <property type="entry name" value="Nucleotide-binding domain of ferredoxin-NADP reductase (FNR) module"/>
    <property type="match status" value="2"/>
</dbReference>
<evidence type="ECO:0000313" key="9">
    <source>
        <dbReference type="Proteomes" id="UP001301350"/>
    </source>
</evidence>
<dbReference type="InterPro" id="IPR013112">
    <property type="entry name" value="FAD-bd_8"/>
</dbReference>
<dbReference type="Gene3D" id="2.40.30.10">
    <property type="entry name" value="Translation factors"/>
    <property type="match status" value="1"/>
</dbReference>
<evidence type="ECO:0000259" key="7">
    <source>
        <dbReference type="PROSITE" id="PS51384"/>
    </source>
</evidence>
<evidence type="ECO:0000256" key="5">
    <source>
        <dbReference type="ARBA" id="ARBA00023136"/>
    </source>
</evidence>
<keyword evidence="2 6" id="KW-0812">Transmembrane</keyword>
<feature type="transmembrane region" description="Helical" evidence="6">
    <location>
        <begin position="224"/>
        <end position="249"/>
    </location>
</feature>
<evidence type="ECO:0000256" key="2">
    <source>
        <dbReference type="ARBA" id="ARBA00022692"/>
    </source>
</evidence>
<dbReference type="Pfam" id="PF08030">
    <property type="entry name" value="NAD_binding_6"/>
    <property type="match status" value="1"/>
</dbReference>
<dbReference type="GO" id="GO:0016491">
    <property type="term" value="F:oxidoreductase activity"/>
    <property type="evidence" value="ECO:0007669"/>
    <property type="project" value="UniProtKB-KW"/>
</dbReference>
<evidence type="ECO:0000313" key="8">
    <source>
        <dbReference type="EMBL" id="KAK4537846.1"/>
    </source>
</evidence>
<proteinExistence type="predicted"/>
<keyword evidence="4" id="KW-0560">Oxidoreductase</keyword>
<dbReference type="InterPro" id="IPR013121">
    <property type="entry name" value="Fe_red_NAD-bd_6"/>
</dbReference>
<name>A0AAV9J0D2_CYACA</name>
<comment type="caution">
    <text evidence="8">The sequence shown here is derived from an EMBL/GenBank/DDBJ whole genome shotgun (WGS) entry which is preliminary data.</text>
</comment>
<dbReference type="Pfam" id="PF08022">
    <property type="entry name" value="FAD_binding_8"/>
    <property type="match status" value="1"/>
</dbReference>
<feature type="transmembrane region" description="Helical" evidence="6">
    <location>
        <begin position="527"/>
        <end position="549"/>
    </location>
</feature>
<evidence type="ECO:0000256" key="6">
    <source>
        <dbReference type="SAM" id="Phobius"/>
    </source>
</evidence>
<keyword evidence="9" id="KW-1185">Reference proteome</keyword>
<comment type="subcellular location">
    <subcellularLocation>
        <location evidence="1">Membrane</location>
        <topology evidence="1">Multi-pass membrane protein</topology>
    </subcellularLocation>
</comment>
<dbReference type="PROSITE" id="PS51384">
    <property type="entry name" value="FAD_FR"/>
    <property type="match status" value="1"/>
</dbReference>
<dbReference type="SUPFAM" id="SSF52343">
    <property type="entry name" value="Ferredoxin reductase-like, C-terminal NADP-linked domain"/>
    <property type="match status" value="2"/>
</dbReference>
<evidence type="ECO:0000256" key="1">
    <source>
        <dbReference type="ARBA" id="ARBA00004141"/>
    </source>
</evidence>
<feature type="transmembrane region" description="Helical" evidence="6">
    <location>
        <begin position="126"/>
        <end position="147"/>
    </location>
</feature>
<feature type="transmembrane region" description="Helical" evidence="6">
    <location>
        <begin position="197"/>
        <end position="218"/>
    </location>
</feature>
<dbReference type="InterPro" id="IPR050369">
    <property type="entry name" value="RBOH/FRE"/>
</dbReference>
<dbReference type="InterPro" id="IPR039261">
    <property type="entry name" value="FNR_nucleotide-bd"/>
</dbReference>
<feature type="transmembrane region" description="Helical" evidence="6">
    <location>
        <begin position="494"/>
        <end position="521"/>
    </location>
</feature>
<dbReference type="Proteomes" id="UP001301350">
    <property type="component" value="Unassembled WGS sequence"/>
</dbReference>
<dbReference type="GO" id="GO:0005886">
    <property type="term" value="C:plasma membrane"/>
    <property type="evidence" value="ECO:0007669"/>
    <property type="project" value="TreeGrafter"/>
</dbReference>
<dbReference type="AlphaFoldDB" id="A0AAV9J0D2"/>
<dbReference type="CDD" id="cd06186">
    <property type="entry name" value="NOX_Duox_like_FAD_NADP"/>
    <property type="match status" value="1"/>
</dbReference>
<organism evidence="8 9">
    <name type="scientific">Cyanidium caldarium</name>
    <name type="common">Red alga</name>
    <dbReference type="NCBI Taxonomy" id="2771"/>
    <lineage>
        <taxon>Eukaryota</taxon>
        <taxon>Rhodophyta</taxon>
        <taxon>Bangiophyceae</taxon>
        <taxon>Cyanidiales</taxon>
        <taxon>Cyanidiaceae</taxon>
        <taxon>Cyanidium</taxon>
    </lineage>
</organism>
<reference evidence="8 9" key="1">
    <citation type="submission" date="2022-07" db="EMBL/GenBank/DDBJ databases">
        <title>Genome-wide signatures of adaptation to extreme environments.</title>
        <authorList>
            <person name="Cho C.H."/>
            <person name="Yoon H.S."/>
        </authorList>
    </citation>
    <scope>NUCLEOTIDE SEQUENCE [LARGE SCALE GENOMIC DNA]</scope>
    <source>
        <strain evidence="8 9">DBV 063 E5</strain>
    </source>
</reference>
<gene>
    <name evidence="8" type="ORF">CDCA_CDCA14G3871</name>
</gene>
<sequence>MLTGKTQRQREPDGDGHCPSGLRRRLELWNERVGESGLFWSLTLLYICSQLWFFAYGVKYELGQQLAPPTGRYFAVVGRGFGYVATFNALLLPITSNRTLATLLYRVPLYDILSVGRWLPELHSMIAWSLAITGWLHGIALTVVIAIGTLPFRGGFFQNSDRIPTTMVFATGVALMVMLPLVNLLSLERVRRRVYRVFWASHVPLAILVYVALIFHGLRGGRPWTVYFFAGPLALYFVDRFYHAFAAAFTPHKVRSVRISNENSNVVRLEVERAGRTFVAGQYFKLAWRSSWDARLSVVGGWHPFTVASSPQHEKDTMVFFAAAVGKWTNALKALAESEDGGTRADAELGTARAPVAAARPPEMRKDFGYILMAGPYGAPAQSHQNFMHQVLIGAGVGATPMVSIVRELCSVVLPDPVPPPALCFSEAEDAETDEAVPTLPEWLKKIDVDADSDGAASRLSSADDTSTVTAIEPCKLLRRRLHAMQGITRLGRFSAVVLSNLWLFSILWTCLADLTLSIFLGAFSKISAFTASLFLFLVIVGMITPTVFADMRLSSNPPYWRYLCMPRGLLLFLWYGVAITNAVLCSLLVANYFELLGTETEAAARLEAYSWKWMFVIISTPLHISLFVLLLFFFFLPRSWTWSSTPGVDFVRRHLLRRGRHRNDHGSAPERDPAWSRVRTITFLWVVRHARDLWFLDTLYELAEMQCTRDARRPRLRMHIYITRPEVPDGAEAKSALPADCGDALRFFAGRPDFTSHMEELMDQDGRADWDEDFAIDDSAIGSLGQFHRTRVFSNKVRHGVFLCGNDSIVDSVRQSLRDARSRRRTHGKPPRNVFFMRENF</sequence>
<accession>A0AAV9J0D2</accession>
<feature type="transmembrane region" description="Helical" evidence="6">
    <location>
        <begin position="570"/>
        <end position="594"/>
    </location>
</feature>
<protein>
    <recommendedName>
        <fullName evidence="7">FAD-binding FR-type domain-containing protein</fullName>
    </recommendedName>
</protein>
<feature type="domain" description="FAD-binding FR-type" evidence="7">
    <location>
        <begin position="249"/>
        <end position="362"/>
    </location>
</feature>
<keyword evidence="3 6" id="KW-1133">Transmembrane helix</keyword>
<dbReference type="InterPro" id="IPR013130">
    <property type="entry name" value="Fe3_Rdtase_TM_dom"/>
</dbReference>
<dbReference type="EMBL" id="JANCYW010000014">
    <property type="protein sequence ID" value="KAK4537846.1"/>
    <property type="molecule type" value="Genomic_DNA"/>
</dbReference>
<evidence type="ECO:0000256" key="4">
    <source>
        <dbReference type="ARBA" id="ARBA00023002"/>
    </source>
</evidence>